<sequence length="554" mass="57827">MSYLQCTPAMIQVPCTGGTTTHILEAIGTERLAFKVKLKQKHYNLYRVSPPLGFVKPGLKKELFLRRLPGKPGKTKLVVEYIASPEGYDPRKPFVEGADVGVLDIRVRAYSDRRIPDKVPKIMGKLVTKAGQKFVPTPGYDDLKLETEINDLYKDKESILSTEHEILKAKEGKGKAEKKKEKDESLTTTDEDGKIFASGIIFWKLFLKLLKIIRIFLNKKGKKNGAPIQVVIPNLWKGLKVGEMQKTNELKEVLELVTNENKRLEEIIKQMMQEITFLRESLLSTVMKLANAVASGTSTKSGAEAISAAHIAASAAIGKSRSGSNIGGTIISDGAKTATSVSGITSPVASGAGGTKISTVASISSVPSPVASGTSGAKISTATGVSGITSPATGVPSAIKSPIPVTAGGGGAYDTKSPAPSDVSAVHGAKSTISIGAISQTGAGAEVEQYLSSMLAGGGHTIGAKESDEGNTVAGGGLKEFSLYFAGASPGALTSAYMSAPSRGTSKAKDMNFAFGNTADQLDRSGRPDSPGGSSTGGGGGPAYRATSVYLLNN</sequence>
<evidence type="ECO:0000313" key="4">
    <source>
        <dbReference type="WBParaSite" id="maker-PairedContig_4534-snap-gene-0.3-mRNA-1"/>
    </source>
</evidence>
<reference evidence="4" key="1">
    <citation type="submission" date="2016-11" db="UniProtKB">
        <authorList>
            <consortium name="WormBaseParasite"/>
        </authorList>
    </citation>
    <scope>IDENTIFICATION</scope>
    <source>
        <strain evidence="4">pt0022</strain>
    </source>
</reference>
<dbReference type="InterPro" id="IPR000535">
    <property type="entry name" value="MSP_dom"/>
</dbReference>
<dbReference type="InterPro" id="IPR008962">
    <property type="entry name" value="PapD-like_sf"/>
</dbReference>
<dbReference type="Pfam" id="PF00635">
    <property type="entry name" value="Motile_Sperm"/>
    <property type="match status" value="1"/>
</dbReference>
<evidence type="ECO:0000256" key="1">
    <source>
        <dbReference type="SAM" id="Coils"/>
    </source>
</evidence>
<organism evidence="4">
    <name type="scientific">Wuchereria bancrofti</name>
    <dbReference type="NCBI Taxonomy" id="6293"/>
    <lineage>
        <taxon>Eukaryota</taxon>
        <taxon>Metazoa</taxon>
        <taxon>Ecdysozoa</taxon>
        <taxon>Nematoda</taxon>
        <taxon>Chromadorea</taxon>
        <taxon>Rhabditida</taxon>
        <taxon>Spirurina</taxon>
        <taxon>Spiruromorpha</taxon>
        <taxon>Filarioidea</taxon>
        <taxon>Onchocercidae</taxon>
        <taxon>Wuchereria</taxon>
    </lineage>
</organism>
<evidence type="ECO:0000259" key="3">
    <source>
        <dbReference type="PROSITE" id="PS50202"/>
    </source>
</evidence>
<name>A0A1I8ES82_WUCBA</name>
<protein>
    <submittedName>
        <fullName evidence="4">Major sperm protein</fullName>
    </submittedName>
</protein>
<dbReference type="Gene3D" id="2.60.40.10">
    <property type="entry name" value="Immunoglobulins"/>
    <property type="match status" value="1"/>
</dbReference>
<dbReference type="AlphaFoldDB" id="A0A1I8ES82"/>
<keyword evidence="1" id="KW-0175">Coiled coil</keyword>
<evidence type="ECO:0000256" key="2">
    <source>
        <dbReference type="SAM" id="MobiDB-lite"/>
    </source>
</evidence>
<dbReference type="PROSITE" id="PS50202">
    <property type="entry name" value="MSP"/>
    <property type="match status" value="1"/>
</dbReference>
<feature type="domain" description="MSP" evidence="3">
    <location>
        <begin position="3"/>
        <end position="112"/>
    </location>
</feature>
<feature type="region of interest" description="Disordered" evidence="2">
    <location>
        <begin position="518"/>
        <end position="554"/>
    </location>
</feature>
<feature type="coiled-coil region" evidence="1">
    <location>
        <begin position="247"/>
        <end position="281"/>
    </location>
</feature>
<accession>A0A1I8ES82</accession>
<dbReference type="SUPFAM" id="SSF49354">
    <property type="entry name" value="PapD-like"/>
    <property type="match status" value="1"/>
</dbReference>
<dbReference type="InterPro" id="IPR013783">
    <property type="entry name" value="Ig-like_fold"/>
</dbReference>
<proteinExistence type="predicted"/>
<dbReference type="WBParaSite" id="maker-PairedContig_4534-snap-gene-0.3-mRNA-1">
    <property type="protein sequence ID" value="maker-PairedContig_4534-snap-gene-0.3-mRNA-1"/>
    <property type="gene ID" value="maker-PairedContig_4534-snap-gene-0.3"/>
</dbReference>